<dbReference type="Gene3D" id="3.30.565.10">
    <property type="entry name" value="Histidine kinase-like ATPase, C-terminal domain"/>
    <property type="match status" value="1"/>
</dbReference>
<dbReference type="RefSeq" id="WP_045164854.1">
    <property type="nucleotide sequence ID" value="NZ_CP113864.1"/>
</dbReference>
<dbReference type="HAMAP" id="MF_00149">
    <property type="entry name" value="DNA_mis_repair"/>
    <property type="match status" value="1"/>
</dbReference>
<evidence type="ECO:0000256" key="3">
    <source>
        <dbReference type="ARBA" id="ARBA00023204"/>
    </source>
</evidence>
<dbReference type="Pfam" id="PF01119">
    <property type="entry name" value="DNA_mis_repair"/>
    <property type="match status" value="1"/>
</dbReference>
<dbReference type="InterPro" id="IPR037198">
    <property type="entry name" value="MutL_C_sf"/>
</dbReference>
<evidence type="ECO:0000256" key="2">
    <source>
        <dbReference type="ARBA" id="ARBA00022763"/>
    </source>
</evidence>
<dbReference type="SUPFAM" id="SSF118116">
    <property type="entry name" value="DNA mismatch repair protein MutL"/>
    <property type="match status" value="1"/>
</dbReference>
<dbReference type="CDD" id="cd16926">
    <property type="entry name" value="HATPase_MutL-MLH-PMS-like"/>
    <property type="match status" value="1"/>
</dbReference>
<dbReference type="Proteomes" id="UP001164745">
    <property type="component" value="Chromosome"/>
</dbReference>
<evidence type="ECO:0000256" key="1">
    <source>
        <dbReference type="ARBA" id="ARBA00006082"/>
    </source>
</evidence>
<dbReference type="SUPFAM" id="SSF55874">
    <property type="entry name" value="ATPase domain of HSP90 chaperone/DNA topoisomerase II/histidine kinase"/>
    <property type="match status" value="1"/>
</dbReference>
<feature type="domain" description="MutL C-terminal dimerisation" evidence="5">
    <location>
        <begin position="413"/>
        <end position="556"/>
    </location>
</feature>
<dbReference type="InterPro" id="IPR042121">
    <property type="entry name" value="MutL_C_regsub"/>
</dbReference>
<dbReference type="InterPro" id="IPR014721">
    <property type="entry name" value="Ribsml_uS5_D2-typ_fold_subgr"/>
</dbReference>
<dbReference type="PROSITE" id="PS00058">
    <property type="entry name" value="DNA_MISMATCH_REPAIR_1"/>
    <property type="match status" value="1"/>
</dbReference>
<dbReference type="Gene3D" id="3.30.1540.20">
    <property type="entry name" value="MutL, C-terminal domain, dimerisation subdomain"/>
    <property type="match status" value="1"/>
</dbReference>
<dbReference type="PANTHER" id="PTHR10073">
    <property type="entry name" value="DNA MISMATCH REPAIR PROTEIN MLH, PMS, MUTL"/>
    <property type="match status" value="1"/>
</dbReference>
<dbReference type="InterPro" id="IPR013507">
    <property type="entry name" value="DNA_mismatch_S5_2-like"/>
</dbReference>
<dbReference type="SMART" id="SM01340">
    <property type="entry name" value="DNA_mis_repair"/>
    <property type="match status" value="1"/>
</dbReference>
<gene>
    <name evidence="4 7" type="primary">mutL</name>
    <name evidence="7" type="ORF">OTJ99_001216</name>
</gene>
<evidence type="ECO:0000256" key="4">
    <source>
        <dbReference type="HAMAP-Rule" id="MF_00149"/>
    </source>
</evidence>
<comment type="function">
    <text evidence="4">This protein is involved in the repair of mismatches in DNA. It is required for dam-dependent methyl-directed DNA mismatch repair. May act as a 'molecular matchmaker', a protein that promotes the formation of a stable complex between two or more DNA-binding proteins in an ATP-dependent manner without itself being part of a final effector complex.</text>
</comment>
<keyword evidence="7" id="KW-0255">Endonuclease</keyword>
<dbReference type="CDD" id="cd00782">
    <property type="entry name" value="MutL_Trans"/>
    <property type="match status" value="1"/>
</dbReference>
<dbReference type="GO" id="GO:0004519">
    <property type="term" value="F:endonuclease activity"/>
    <property type="evidence" value="ECO:0007669"/>
    <property type="project" value="UniProtKB-KW"/>
</dbReference>
<evidence type="ECO:0000313" key="8">
    <source>
        <dbReference type="Proteomes" id="UP001164745"/>
    </source>
</evidence>
<dbReference type="Gene3D" id="3.30.1370.100">
    <property type="entry name" value="MutL, C-terminal domain, regulatory subdomain"/>
    <property type="match status" value="1"/>
</dbReference>
<dbReference type="Pfam" id="PF08676">
    <property type="entry name" value="MutL_C"/>
    <property type="match status" value="1"/>
</dbReference>
<proteinExistence type="inferred from homology"/>
<dbReference type="InterPro" id="IPR002099">
    <property type="entry name" value="MutL/Mlh/PMS"/>
</dbReference>
<dbReference type="PANTHER" id="PTHR10073:SF12">
    <property type="entry name" value="DNA MISMATCH REPAIR PROTEIN MLH1"/>
    <property type="match status" value="1"/>
</dbReference>
<keyword evidence="8" id="KW-1185">Reference proteome</keyword>
<dbReference type="SUPFAM" id="SSF54211">
    <property type="entry name" value="Ribosomal protein S5 domain 2-like"/>
    <property type="match status" value="1"/>
</dbReference>
<feature type="domain" description="DNA mismatch repair protein S5" evidence="6">
    <location>
        <begin position="209"/>
        <end position="327"/>
    </location>
</feature>
<dbReference type="InterPro" id="IPR014790">
    <property type="entry name" value="MutL_C"/>
</dbReference>
<dbReference type="InterPro" id="IPR038973">
    <property type="entry name" value="MutL/Mlh/Pms-like"/>
</dbReference>
<evidence type="ECO:0000313" key="7">
    <source>
        <dbReference type="EMBL" id="WAM32633.1"/>
    </source>
</evidence>
<dbReference type="NCBIfam" id="TIGR00585">
    <property type="entry name" value="mutl"/>
    <property type="match status" value="1"/>
</dbReference>
<keyword evidence="7" id="KW-0540">Nuclease</keyword>
<keyword evidence="3 4" id="KW-0234">DNA repair</keyword>
<dbReference type="EMBL" id="CP113864">
    <property type="protein sequence ID" value="WAM32633.1"/>
    <property type="molecule type" value="Genomic_DNA"/>
</dbReference>
<keyword evidence="2 4" id="KW-0227">DNA damage</keyword>
<dbReference type="InterPro" id="IPR020568">
    <property type="entry name" value="Ribosomal_Su5_D2-typ_SF"/>
</dbReference>
<evidence type="ECO:0000259" key="5">
    <source>
        <dbReference type="SMART" id="SM00853"/>
    </source>
</evidence>
<accession>A0ABY7BIH0</accession>
<dbReference type="InterPro" id="IPR014762">
    <property type="entry name" value="DNA_mismatch_repair_CS"/>
</dbReference>
<evidence type="ECO:0000259" key="6">
    <source>
        <dbReference type="SMART" id="SM01340"/>
    </source>
</evidence>
<protein>
    <recommendedName>
        <fullName evidence="4">DNA mismatch repair protein MutL</fullName>
    </recommendedName>
</protein>
<dbReference type="InterPro" id="IPR020667">
    <property type="entry name" value="DNA_mismatch_repair_MutL"/>
</dbReference>
<keyword evidence="7" id="KW-0378">Hydrolase</keyword>
<dbReference type="InterPro" id="IPR042120">
    <property type="entry name" value="MutL_C_dimsub"/>
</dbReference>
<dbReference type="Gene3D" id="3.30.230.10">
    <property type="match status" value="1"/>
</dbReference>
<dbReference type="InterPro" id="IPR036890">
    <property type="entry name" value="HATPase_C_sf"/>
</dbReference>
<name>A0ABY7BIH0_9FIRM</name>
<comment type="similarity">
    <text evidence="1 4">Belongs to the DNA mismatch repair MutL/HexB family.</text>
</comment>
<sequence>MKELNRLSEEITHILAAGEVVERPASCVKEVIENSIDAGATLIDIRLEKGGIKKIEVYDNGKGIHPEDIEYVFERHTTSKIKSVDDIFKIKTMGFRGEALCAISSVSKVILISRHYQQEQGCKVEVEGGKLTSKTVYPFEKGTKIIIEDLFFNTPARLKFLKSPSTEQKYCTEVVEKIAICYPEISFRMQVDSKRQLFTPGDGKVESAIASVFGSEILKNLIDFYLEEQGLKVWGYFVNPVLSKSTRSGYYFYVNRRFIRSKLLSSCIDEAFKNSILTGRFPIVFLFVEIDPVDVDVNVHPAKLEIKFKDERFVYNTVYKAVLKALQSEKIIPKPDLDSVYLHQGIQENKSSIKPSLSFVHEKQSEEKRFPEDLREFLRIEEQFDFSELELKREIRDVISVFSETFDVETYKIVGYAFDTYIIVQKDENLYLIDQHAVHERRLFELFKEEVIQNKIQKQILLSPIIVDLPPSQKEFVLRNIQFFERLGFEIGDFGKNEIVVRTIPLLLEGSVDRYLILDIIEMVYNESISVDIMQVSEELLKKIACKAAVKGKMNISDLEKEEIVRLVLVEKKIFHCPHGRPVVVEIPKKDIERMFKRIV</sequence>
<dbReference type="SMART" id="SM00853">
    <property type="entry name" value="MutL_C"/>
    <property type="match status" value="1"/>
</dbReference>
<organism evidence="7 8">
    <name type="scientific">Caldicellulosiruptor naganoensis</name>
    <dbReference type="NCBI Taxonomy" id="29324"/>
    <lineage>
        <taxon>Bacteria</taxon>
        <taxon>Bacillati</taxon>
        <taxon>Bacillota</taxon>
        <taxon>Bacillota incertae sedis</taxon>
        <taxon>Caldicellulosiruptorales</taxon>
        <taxon>Caldicellulosiruptoraceae</taxon>
        <taxon>Caldicellulosiruptor</taxon>
    </lineage>
</organism>
<reference evidence="7" key="1">
    <citation type="submission" date="2022-12" db="EMBL/GenBank/DDBJ databases">
        <authorList>
            <person name="Bing R.G."/>
            <person name="Willard D.J."/>
            <person name="Manesh M.J.H."/>
            <person name="Laemthong T."/>
            <person name="Crosby J.R."/>
            <person name="Kelly R.M."/>
        </authorList>
    </citation>
    <scope>NUCLEOTIDE SEQUENCE</scope>
    <source>
        <strain evidence="7">DSM 8991</strain>
    </source>
</reference>
<dbReference type="Pfam" id="PF13589">
    <property type="entry name" value="HATPase_c_3"/>
    <property type="match status" value="1"/>
</dbReference>